<feature type="domain" description="HTH-like" evidence="1">
    <location>
        <begin position="1"/>
        <end position="71"/>
    </location>
</feature>
<organism evidence="2 3">
    <name type="scientific">Haemophilus paraphrohaemolyticus</name>
    <dbReference type="NCBI Taxonomy" id="736"/>
    <lineage>
        <taxon>Bacteria</taxon>
        <taxon>Pseudomonadati</taxon>
        <taxon>Pseudomonadota</taxon>
        <taxon>Gammaproteobacteria</taxon>
        <taxon>Pasteurellales</taxon>
        <taxon>Pasteurellaceae</taxon>
        <taxon>Haemophilus</taxon>
    </lineage>
</organism>
<dbReference type="Proteomes" id="UP000253945">
    <property type="component" value="Unassembled WGS sequence"/>
</dbReference>
<dbReference type="InterPro" id="IPR056975">
    <property type="entry name" value="HTH_73"/>
</dbReference>
<dbReference type="EMBL" id="QEQF01000003">
    <property type="protein sequence ID" value="RDF10777.1"/>
    <property type="molecule type" value="Genomic_DNA"/>
</dbReference>
<reference evidence="2 3" key="1">
    <citation type="submission" date="2018-05" db="EMBL/GenBank/DDBJ databases">
        <title>Draft Genome Sequences for a Diverse set of 7 Haemophilus Species.</title>
        <authorList>
            <person name="Nichols M."/>
            <person name="Topaz N."/>
            <person name="Wang X."/>
            <person name="Wang X."/>
            <person name="Boxrud D."/>
        </authorList>
    </citation>
    <scope>NUCLEOTIDE SEQUENCE [LARGE SCALE GENOMIC DNA]</scope>
    <source>
        <strain evidence="2 3">C2014016342</strain>
    </source>
</reference>
<dbReference type="AlphaFoldDB" id="A0A369ZNQ7"/>
<keyword evidence="3" id="KW-1185">Reference proteome</keyword>
<name>A0A369ZNQ7_9PAST</name>
<evidence type="ECO:0000313" key="2">
    <source>
        <dbReference type="EMBL" id="RDF10777.1"/>
    </source>
</evidence>
<dbReference type="RefSeq" id="WP_111353836.1">
    <property type="nucleotide sequence ID" value="NZ_QEQF01000003.1"/>
</dbReference>
<accession>A0A369ZNQ7</accession>
<evidence type="ECO:0000313" key="3">
    <source>
        <dbReference type="Proteomes" id="UP000253945"/>
    </source>
</evidence>
<comment type="caution">
    <text evidence="2">The sequence shown here is derived from an EMBL/GenBank/DDBJ whole genome shotgun (WGS) entry which is preliminary data.</text>
</comment>
<dbReference type="Pfam" id="PF24718">
    <property type="entry name" value="HTH_73"/>
    <property type="match status" value="1"/>
</dbReference>
<sequence>MDNELFKEMKEAIDIASQKHSKKTEVHYQILKNAQKLEGISSEDFCKRLGLSKGYNIEFKNMMRLAKRIENQL</sequence>
<proteinExistence type="predicted"/>
<protein>
    <recommendedName>
        <fullName evidence="1">HTH-like domain-containing protein</fullName>
    </recommendedName>
</protein>
<evidence type="ECO:0000259" key="1">
    <source>
        <dbReference type="Pfam" id="PF24718"/>
    </source>
</evidence>
<gene>
    <name evidence="2" type="ORF">DPV92_04315</name>
</gene>